<dbReference type="EMBL" id="JBFRCH010000073">
    <property type="protein sequence ID" value="MEX3937810.1"/>
    <property type="molecule type" value="Genomic_DNA"/>
</dbReference>
<name>A0ACC6UDL5_9BURK</name>
<accession>A0ACC6UDL5</accession>
<sequence>MTGSQRAVGAVDCPSPPVDFVAAKIPVVELNLSVTNLYRVHRRTFDPVFYNRRSASSTVYRFDAPDDEYGVLYASPSFDVCMAETIMRDRYQGLRVNVPHVIEETDITSRSVATLGLEDARPLRLADLTVPLWRFGFDARVLSVNDYKVPNLWSRALHDNHSNLDGIYFRSRFGNDVSVAIFSDRATLVRRGESVPLSSHPELPGFLDRFEIGIADPDGAHWHV</sequence>
<organism evidence="1 2">
    <name type="scientific">Paraburkholderia phymatum</name>
    <dbReference type="NCBI Taxonomy" id="148447"/>
    <lineage>
        <taxon>Bacteria</taxon>
        <taxon>Pseudomonadati</taxon>
        <taxon>Pseudomonadota</taxon>
        <taxon>Betaproteobacteria</taxon>
        <taxon>Burkholderiales</taxon>
        <taxon>Burkholderiaceae</taxon>
        <taxon>Paraburkholderia</taxon>
    </lineage>
</organism>
<dbReference type="Proteomes" id="UP001558850">
    <property type="component" value="Unassembled WGS sequence"/>
</dbReference>
<keyword evidence="2" id="KW-1185">Reference proteome</keyword>
<proteinExistence type="predicted"/>
<evidence type="ECO:0000313" key="1">
    <source>
        <dbReference type="EMBL" id="MEX3937810.1"/>
    </source>
</evidence>
<gene>
    <name evidence="1" type="ORF">AB4Y32_39960</name>
</gene>
<protein>
    <submittedName>
        <fullName evidence="1">RES domain-containing protein</fullName>
    </submittedName>
</protein>
<comment type="caution">
    <text evidence="1">The sequence shown here is derived from an EMBL/GenBank/DDBJ whole genome shotgun (WGS) entry which is preliminary data.</text>
</comment>
<reference evidence="1" key="1">
    <citation type="submission" date="2024-07" db="EMBL/GenBank/DDBJ databases">
        <title>A survey of Mimosa microsymbionts across Brazilian biomes reveals a high diversity of Paraburkholderia nodulating endemic species, but also that Cupriavidus is common as a symbiont of widespread species.</title>
        <authorList>
            <person name="Rouws L."/>
            <person name="Barauna A."/>
            <person name="Beukes C."/>
            <person name="Rouws J.R.C."/>
            <person name="De Faria S.M."/>
            <person name="Gross E."/>
            <person name="Bueno Dos Reis Junior F."/>
            <person name="Simon M.F."/>
            <person name="Maluk M."/>
            <person name="Odee D.W."/>
            <person name="Kenicer G."/>
            <person name="Young J.P.W."/>
            <person name="Reis V.M."/>
            <person name="Zilli J."/>
            <person name="James E.K."/>
        </authorList>
    </citation>
    <scope>NUCLEOTIDE SEQUENCE</scope>
    <source>
        <strain evidence="1">EG181B</strain>
    </source>
</reference>
<evidence type="ECO:0000313" key="2">
    <source>
        <dbReference type="Proteomes" id="UP001558850"/>
    </source>
</evidence>